<dbReference type="Gene3D" id="1.20.1250.20">
    <property type="entry name" value="MFS general substrate transporter like domains"/>
    <property type="match status" value="1"/>
</dbReference>
<keyword evidence="1" id="KW-0812">Transmembrane</keyword>
<protein>
    <submittedName>
        <fullName evidence="2">MFS transporter</fullName>
    </submittedName>
</protein>
<dbReference type="InterPro" id="IPR036259">
    <property type="entry name" value="MFS_trans_sf"/>
</dbReference>
<accession>A0ABW0FFP1</accession>
<keyword evidence="3" id="KW-1185">Reference proteome</keyword>
<keyword evidence="1" id="KW-0472">Membrane</keyword>
<gene>
    <name evidence="2" type="ORF">ACFPK8_08170</name>
</gene>
<feature type="transmembrane region" description="Helical" evidence="1">
    <location>
        <begin position="21"/>
        <end position="45"/>
    </location>
</feature>
<dbReference type="RefSeq" id="WP_343925124.1">
    <property type="nucleotide sequence ID" value="NZ_BAAAIR010000044.1"/>
</dbReference>
<dbReference type="SUPFAM" id="SSF103473">
    <property type="entry name" value="MFS general substrate transporter"/>
    <property type="match status" value="1"/>
</dbReference>
<feature type="transmembrane region" description="Helical" evidence="1">
    <location>
        <begin position="231"/>
        <end position="256"/>
    </location>
</feature>
<dbReference type="EMBL" id="JBHSLN010000021">
    <property type="protein sequence ID" value="MFC5297484.1"/>
    <property type="molecule type" value="Genomic_DNA"/>
</dbReference>
<dbReference type="InterPro" id="IPR011701">
    <property type="entry name" value="MFS"/>
</dbReference>
<dbReference type="PANTHER" id="PTHR23542:SF1">
    <property type="entry name" value="MAJOR FACILITATOR SUPERFAMILY (MFS) PROFILE DOMAIN-CONTAINING PROTEIN"/>
    <property type="match status" value="1"/>
</dbReference>
<feature type="transmembrane region" description="Helical" evidence="1">
    <location>
        <begin position="262"/>
        <end position="282"/>
    </location>
</feature>
<feature type="transmembrane region" description="Helical" evidence="1">
    <location>
        <begin position="51"/>
        <end position="72"/>
    </location>
</feature>
<feature type="transmembrane region" description="Helical" evidence="1">
    <location>
        <begin position="352"/>
        <end position="372"/>
    </location>
</feature>
<keyword evidence="1" id="KW-1133">Transmembrane helix</keyword>
<comment type="caution">
    <text evidence="2">The sequence shown here is derived from an EMBL/GenBank/DDBJ whole genome shotgun (WGS) entry which is preliminary data.</text>
</comment>
<evidence type="ECO:0000313" key="3">
    <source>
        <dbReference type="Proteomes" id="UP001595937"/>
    </source>
</evidence>
<organism evidence="2 3">
    <name type="scientific">Brachybacterium tyrofermentans</name>
    <dbReference type="NCBI Taxonomy" id="47848"/>
    <lineage>
        <taxon>Bacteria</taxon>
        <taxon>Bacillati</taxon>
        <taxon>Actinomycetota</taxon>
        <taxon>Actinomycetes</taxon>
        <taxon>Micrococcales</taxon>
        <taxon>Dermabacteraceae</taxon>
        <taxon>Brachybacterium</taxon>
    </lineage>
</organism>
<feature type="transmembrane region" description="Helical" evidence="1">
    <location>
        <begin position="109"/>
        <end position="132"/>
    </location>
</feature>
<feature type="transmembrane region" description="Helical" evidence="1">
    <location>
        <begin position="378"/>
        <end position="401"/>
    </location>
</feature>
<name>A0ABW0FFP1_9MICO</name>
<feature type="transmembrane region" description="Helical" evidence="1">
    <location>
        <begin position="144"/>
        <end position="167"/>
    </location>
</feature>
<feature type="transmembrane region" description="Helical" evidence="1">
    <location>
        <begin position="294"/>
        <end position="311"/>
    </location>
</feature>
<proteinExistence type="predicted"/>
<feature type="transmembrane region" description="Helical" evidence="1">
    <location>
        <begin position="317"/>
        <end position="340"/>
    </location>
</feature>
<dbReference type="PANTHER" id="PTHR23542">
    <property type="match status" value="1"/>
</dbReference>
<dbReference type="Proteomes" id="UP001595937">
    <property type="component" value="Unassembled WGS sequence"/>
</dbReference>
<dbReference type="GeneID" id="303298163"/>
<evidence type="ECO:0000256" key="1">
    <source>
        <dbReference type="SAM" id="Phobius"/>
    </source>
</evidence>
<sequence length="407" mass="41102">MPLQPSTSTSTPVNSSRRGALGLLAVLICATAIGAVNLAALQMVAARLGSYAPAALVVGAFSLGNALGLVAQGRLIDRYSATRVLYPASAIFCLALSSAVFWHSTHQGVYLGLFLLAGLSLPAVTGVVRAAVPALYPERLHLRMYSAIAVTFQAGMACGPLAAAAFSPLRYSGYAFLVIAGLVAASTVCVAGLPRPTRPAAQLLASSPGQPMRPPPARSGRTDPALLTRGYVTVLLGMAGFGISTGVIAVGVPAALDAANPALVGVAFTALAVGDLSSGMLYGSRNWPGTLRQHLLLSLVLAACAAALLASLVSWPALALCAMFLLGAMSTPAGIAMSALLDITVPRSRLTVAYTSMIATNLVAVSLGSAAAGMTVEAAGPTLSLVIAPLALLGAACIVAMRRRSIS</sequence>
<dbReference type="Pfam" id="PF07690">
    <property type="entry name" value="MFS_1"/>
    <property type="match status" value="1"/>
</dbReference>
<evidence type="ECO:0000313" key="2">
    <source>
        <dbReference type="EMBL" id="MFC5297484.1"/>
    </source>
</evidence>
<feature type="transmembrane region" description="Helical" evidence="1">
    <location>
        <begin position="173"/>
        <end position="193"/>
    </location>
</feature>
<feature type="transmembrane region" description="Helical" evidence="1">
    <location>
        <begin position="84"/>
        <end position="103"/>
    </location>
</feature>
<reference evidence="3" key="1">
    <citation type="journal article" date="2019" name="Int. J. Syst. Evol. Microbiol.">
        <title>The Global Catalogue of Microorganisms (GCM) 10K type strain sequencing project: providing services to taxonomists for standard genome sequencing and annotation.</title>
        <authorList>
            <consortium name="The Broad Institute Genomics Platform"/>
            <consortium name="The Broad Institute Genome Sequencing Center for Infectious Disease"/>
            <person name="Wu L."/>
            <person name="Ma J."/>
        </authorList>
    </citation>
    <scope>NUCLEOTIDE SEQUENCE [LARGE SCALE GENOMIC DNA]</scope>
    <source>
        <strain evidence="3">CGMCC 1.16455</strain>
    </source>
</reference>